<evidence type="ECO:0000256" key="1">
    <source>
        <dbReference type="ARBA" id="ARBA00023002"/>
    </source>
</evidence>
<proteinExistence type="predicted"/>
<dbReference type="Gene3D" id="3.40.605.10">
    <property type="entry name" value="Aldehyde Dehydrogenase, Chain A, domain 1"/>
    <property type="match status" value="1"/>
</dbReference>
<feature type="domain" description="Aldehyde dehydrogenase" evidence="2">
    <location>
        <begin position="44"/>
        <end position="381"/>
    </location>
</feature>
<reference evidence="3 4" key="1">
    <citation type="submission" date="2017-02" db="EMBL/GenBank/DDBJ databases">
        <title>The new phylogeny of genus Mycobacterium.</title>
        <authorList>
            <person name="Tortoli E."/>
            <person name="Trovato A."/>
            <person name="Cirillo D.M."/>
        </authorList>
    </citation>
    <scope>NUCLEOTIDE SEQUENCE [LARGE SCALE GENOMIC DNA]</scope>
    <source>
        <strain evidence="3 4">DSM 44338</strain>
    </source>
</reference>
<dbReference type="AlphaFoldDB" id="A0A1X0JSG7"/>
<evidence type="ECO:0000313" key="4">
    <source>
        <dbReference type="Proteomes" id="UP000192411"/>
    </source>
</evidence>
<dbReference type="GO" id="GO:0016620">
    <property type="term" value="F:oxidoreductase activity, acting on the aldehyde or oxo group of donors, NAD or NADP as acceptor"/>
    <property type="evidence" value="ECO:0007669"/>
    <property type="project" value="InterPro"/>
</dbReference>
<keyword evidence="1" id="KW-0560">Oxidoreductase</keyword>
<keyword evidence="4" id="KW-1185">Reference proteome</keyword>
<dbReference type="EMBL" id="MVIM01000005">
    <property type="protein sequence ID" value="ORB65731.1"/>
    <property type="molecule type" value="Genomic_DNA"/>
</dbReference>
<dbReference type="Proteomes" id="UP000192411">
    <property type="component" value="Unassembled WGS sequence"/>
</dbReference>
<dbReference type="InterPro" id="IPR016163">
    <property type="entry name" value="Ald_DH_C"/>
</dbReference>
<dbReference type="InterPro" id="IPR016162">
    <property type="entry name" value="Ald_DH_N"/>
</dbReference>
<gene>
    <name evidence="3" type="ORF">BST47_12390</name>
</gene>
<name>A0A1X0JSG7_9MYCO</name>
<protein>
    <submittedName>
        <fullName evidence="3">Aldehyde dehydrogenase</fullName>
    </submittedName>
</protein>
<dbReference type="Pfam" id="PF00171">
    <property type="entry name" value="Aldedh"/>
    <property type="match status" value="1"/>
</dbReference>
<accession>A0A1X0JSG7</accession>
<comment type="caution">
    <text evidence="3">The sequence shown here is derived from an EMBL/GenBank/DDBJ whole genome shotgun (WGS) entry which is preliminary data.</text>
</comment>
<evidence type="ECO:0000313" key="3">
    <source>
        <dbReference type="EMBL" id="ORB65731.1"/>
    </source>
</evidence>
<dbReference type="OrthoDB" id="229416at2"/>
<dbReference type="Gene3D" id="3.40.309.10">
    <property type="entry name" value="Aldehyde Dehydrogenase, Chain A, domain 2"/>
    <property type="match status" value="1"/>
</dbReference>
<dbReference type="STRING" id="75922.BST47_12390"/>
<evidence type="ECO:0000259" key="2">
    <source>
        <dbReference type="Pfam" id="PF00171"/>
    </source>
</evidence>
<sequence>MTVLDALGPGGEYRTRKRELITDVSGSPVAEMTVVPPLYVARTVNALRKTRPLPAAERGAALARAATMFLSDEIAGLDFEGYVDMASRVSGLPIAVTRAGARSVADQVAAVDQSLRAAQPRGAERDHRAIYGGGAVWARRGEVFAVHASGNAPGVHGLWPQALALGYRVAVRPSRREPFTGQRLITALRESGFRAEDVCYLPTDYAGADAIIRAADLAMVYGGQDVVDKFALDPSVWVNGPGRAKILVTADQDWREHLEMIVESICTFGGTACVNATAVLVEGDAAAVADAIAERLSTLAPLSISDEAAVLPVMSTAAARSIAEFLGVRAAGTTALLGADQVVADLGDGTAALRPAVHLLPRPDAVWLNTELAFPCVWVSTWARDNGLEPLRRSLVVTAITEDQQLVADLVDEPSIPNVYGGRFPTWFSAPHIPHDGFLADFLMRNKGFIRG</sequence>
<dbReference type="SUPFAM" id="SSF53720">
    <property type="entry name" value="ALDH-like"/>
    <property type="match status" value="1"/>
</dbReference>
<dbReference type="InterPro" id="IPR016161">
    <property type="entry name" value="Ald_DH/histidinol_DH"/>
</dbReference>
<dbReference type="InterPro" id="IPR015590">
    <property type="entry name" value="Aldehyde_DH_dom"/>
</dbReference>
<organism evidence="3 4">
    <name type="scientific">Mycolicibacterium tusciae</name>
    <dbReference type="NCBI Taxonomy" id="75922"/>
    <lineage>
        <taxon>Bacteria</taxon>
        <taxon>Bacillati</taxon>
        <taxon>Actinomycetota</taxon>
        <taxon>Actinomycetes</taxon>
        <taxon>Mycobacteriales</taxon>
        <taxon>Mycobacteriaceae</taxon>
        <taxon>Mycolicibacterium</taxon>
    </lineage>
</organism>
<dbReference type="RefSeq" id="WP_107528941.1">
    <property type="nucleotide sequence ID" value="NZ_MVIM01000005.1"/>
</dbReference>